<dbReference type="EMBL" id="CP072931">
    <property type="protein sequence ID" value="QTZ90340.1"/>
    <property type="molecule type" value="Genomic_DNA"/>
</dbReference>
<dbReference type="eggNOG" id="ENOG502ZPBD">
    <property type="taxonomic scope" value="Bacteria"/>
</dbReference>
<accession>J2JV03</accession>
<dbReference type="PATRIC" id="fig|1160718.3.peg.5363"/>
<dbReference type="RefSeq" id="WP_006606804.1">
    <property type="nucleotide sequence ID" value="NZ_CP072931.1"/>
</dbReference>
<dbReference type="KEGG" id="sauh:SU9_001760"/>
<evidence type="ECO:0000256" key="1">
    <source>
        <dbReference type="SAM" id="SignalP"/>
    </source>
</evidence>
<dbReference type="EMBL" id="AJGV01000164">
    <property type="protein sequence ID" value="EJJ03890.1"/>
    <property type="molecule type" value="Genomic_DNA"/>
</dbReference>
<dbReference type="HOGENOM" id="CLU_1626075_0_0_11"/>
<dbReference type="AlphaFoldDB" id="J2JV03"/>
<reference evidence="2" key="1">
    <citation type="journal article" date="2012" name="J. Bacteriol.">
        <title>Genome Sequence of Streptomyces auratus Strain AGR0001, a Phoslactomycin-Producing Actinomycete.</title>
        <authorList>
            <person name="Han X."/>
            <person name="Li M."/>
            <person name="Ding Z."/>
            <person name="Zhao J."/>
            <person name="Ji K."/>
            <person name="Wen M."/>
            <person name="Lu T."/>
        </authorList>
    </citation>
    <scope>NUCLEOTIDE SEQUENCE [LARGE SCALE GENOMIC DNA]</scope>
    <source>
        <strain evidence="2">AGR0001</strain>
    </source>
</reference>
<evidence type="ECO:0000313" key="4">
    <source>
        <dbReference type="Proteomes" id="UP000009036"/>
    </source>
</evidence>
<proteinExistence type="predicted"/>
<feature type="chain" id="PRO_5038329545" description="SnoaL-like domain-containing protein" evidence="1">
    <location>
        <begin position="25"/>
        <end position="163"/>
    </location>
</feature>
<evidence type="ECO:0000313" key="3">
    <source>
        <dbReference type="EMBL" id="QTZ90340.1"/>
    </source>
</evidence>
<sequence>MVKAVSVVNTVSVVKAVRMTLVRAAVVVAVTGAGALSGVVQPAGAAAPAVTATAPAAHRAAAPAQQPQPAPVDVVKAYFTAINNDEFEAAWALGGKNTSGQPYDSFVTANQGTDQDVVTVDSVAGNKVTVTYDMTLINGSHQRFTGTYTVQDGVIVTADVHRV</sequence>
<organism evidence="2">
    <name type="scientific">Streptomyces auratus AGR0001</name>
    <dbReference type="NCBI Taxonomy" id="1160718"/>
    <lineage>
        <taxon>Bacteria</taxon>
        <taxon>Bacillati</taxon>
        <taxon>Actinomycetota</taxon>
        <taxon>Actinomycetes</taxon>
        <taxon>Kitasatosporales</taxon>
        <taxon>Streptomycetaceae</taxon>
        <taxon>Streptomyces</taxon>
    </lineage>
</organism>
<dbReference type="OrthoDB" id="4337778at2"/>
<keyword evidence="1" id="KW-0732">Signal</keyword>
<protein>
    <recommendedName>
        <fullName evidence="5">SnoaL-like domain-containing protein</fullName>
    </recommendedName>
</protein>
<evidence type="ECO:0000313" key="2">
    <source>
        <dbReference type="EMBL" id="EJJ03890.1"/>
    </source>
</evidence>
<evidence type="ECO:0008006" key="5">
    <source>
        <dbReference type="Google" id="ProtNLM"/>
    </source>
</evidence>
<keyword evidence="4" id="KW-1185">Reference proteome</keyword>
<name>J2JV03_9ACTN</name>
<gene>
    <name evidence="3" type="ORF">SU9_001760</name>
    <name evidence="2" type="ORF">SU9_26479</name>
</gene>
<dbReference type="STRING" id="1160718.SU9_26479"/>
<dbReference type="Proteomes" id="UP000009036">
    <property type="component" value="Chromosome"/>
</dbReference>
<feature type="signal peptide" evidence="1">
    <location>
        <begin position="1"/>
        <end position="24"/>
    </location>
</feature>
<reference evidence="3" key="2">
    <citation type="submission" date="2021-04" db="EMBL/GenBank/DDBJ databases">
        <authorList>
            <person name="Wen M.-L."/>
            <person name="Han X.-L."/>
            <person name="Xiong J."/>
        </authorList>
    </citation>
    <scope>NUCLEOTIDE SEQUENCE</scope>
    <source>
        <strain evidence="3">AGR0001</strain>
    </source>
</reference>